<gene>
    <name evidence="2" type="ORF">CDD81_2840</name>
</gene>
<feature type="region of interest" description="Disordered" evidence="1">
    <location>
        <begin position="283"/>
        <end position="312"/>
    </location>
</feature>
<dbReference type="EMBL" id="NJET01000194">
    <property type="protein sequence ID" value="PHH59602.1"/>
    <property type="molecule type" value="Genomic_DNA"/>
</dbReference>
<dbReference type="AlphaFoldDB" id="A0A2C5XXB4"/>
<dbReference type="OrthoDB" id="4933837at2759"/>
<protein>
    <submittedName>
        <fullName evidence="2">Uncharacterized protein</fullName>
    </submittedName>
</protein>
<feature type="region of interest" description="Disordered" evidence="1">
    <location>
        <begin position="319"/>
        <end position="338"/>
    </location>
</feature>
<evidence type="ECO:0000313" key="3">
    <source>
        <dbReference type="Proteomes" id="UP000226192"/>
    </source>
</evidence>
<dbReference type="Proteomes" id="UP000226192">
    <property type="component" value="Unassembled WGS sequence"/>
</dbReference>
<evidence type="ECO:0000313" key="2">
    <source>
        <dbReference type="EMBL" id="PHH59602.1"/>
    </source>
</evidence>
<comment type="caution">
    <text evidence="2">The sequence shown here is derived from an EMBL/GenBank/DDBJ whole genome shotgun (WGS) entry which is preliminary data.</text>
</comment>
<proteinExistence type="predicted"/>
<feature type="compositionally biased region" description="Low complexity" evidence="1">
    <location>
        <begin position="290"/>
        <end position="301"/>
    </location>
</feature>
<evidence type="ECO:0000256" key="1">
    <source>
        <dbReference type="SAM" id="MobiDB-lite"/>
    </source>
</evidence>
<reference evidence="2 3" key="1">
    <citation type="submission" date="2017-06" db="EMBL/GenBank/DDBJ databases">
        <title>Ant-infecting Ophiocordyceps genomes reveal a high diversity of potential behavioral manipulation genes and a possible major role for enterotoxins.</title>
        <authorList>
            <person name="De Bekker C."/>
            <person name="Evans H.C."/>
            <person name="Brachmann A."/>
            <person name="Hughes D.P."/>
        </authorList>
    </citation>
    <scope>NUCLEOTIDE SEQUENCE [LARGE SCALE GENOMIC DNA]</scope>
    <source>
        <strain evidence="2 3">Map64</strain>
    </source>
</reference>
<dbReference type="STRING" id="1399860.A0A2C5XXB4"/>
<accession>A0A2C5XXB4</accession>
<sequence>MVQGFENQRTDPITNGEVIDILRRLPRQNPFGLFDGEKPDFLRQIYLPLHRLFGRPSFSRTNFMKVQQITHLEVPNSISNQFPRWLEKPLDFWENFTDELPRYSQEEIEARARAFLQSAALLERQIDNQRIFRRFVAVSAYRLFRRATPTSSTRILNSNIERFLNLVGFQDSETGFETYGSIIRRGKRLADFCRAAEVGEDDGVTHGEINDFGPLFLLDLPDSIWESKGLLANDWTSAIQHLQTKNIQKVTQQSNAKRVASHLLNYHLSFIWTRNLDPGCHAVGKRGLRSQNNNTEQTSTTKRQRVENTANPRRFMHAHISSRHSQKSSGRAPWSQEMGLSPAQDISLQSHLPLNWQVLGMQPGDTSKFTFDITHNPSRESQGPQALVSDACSADTNFLVLGPEANPNEIRHSENEVSISHLSGLNYDLNHLEVPGSGSKEMHHEVSIENLLPLDPHFSGTSLAPNLFAAGRLNYSEL</sequence>
<name>A0A2C5XXB4_9HYPO</name>
<keyword evidence="3" id="KW-1185">Reference proteome</keyword>
<organism evidence="2 3">
    <name type="scientific">Ophiocordyceps australis</name>
    <dbReference type="NCBI Taxonomy" id="1399860"/>
    <lineage>
        <taxon>Eukaryota</taxon>
        <taxon>Fungi</taxon>
        <taxon>Dikarya</taxon>
        <taxon>Ascomycota</taxon>
        <taxon>Pezizomycotina</taxon>
        <taxon>Sordariomycetes</taxon>
        <taxon>Hypocreomycetidae</taxon>
        <taxon>Hypocreales</taxon>
        <taxon>Ophiocordycipitaceae</taxon>
        <taxon>Ophiocordyceps</taxon>
    </lineage>
</organism>